<comment type="caution">
    <text evidence="1">The sequence shown here is derived from an EMBL/GenBank/DDBJ whole genome shotgun (WGS) entry which is preliminary data.</text>
</comment>
<dbReference type="EMBL" id="CAJNOQ010021520">
    <property type="protein sequence ID" value="CAF1487503.1"/>
    <property type="molecule type" value="Genomic_DNA"/>
</dbReference>
<evidence type="ECO:0000313" key="3">
    <source>
        <dbReference type="Proteomes" id="UP000663829"/>
    </source>
</evidence>
<reference evidence="1" key="1">
    <citation type="submission" date="2021-02" db="EMBL/GenBank/DDBJ databases">
        <authorList>
            <person name="Nowell W R."/>
        </authorList>
    </citation>
    <scope>NUCLEOTIDE SEQUENCE</scope>
</reference>
<name>A0A815SBD4_9BILA</name>
<organism evidence="1 3">
    <name type="scientific">Didymodactylos carnosus</name>
    <dbReference type="NCBI Taxonomy" id="1234261"/>
    <lineage>
        <taxon>Eukaryota</taxon>
        <taxon>Metazoa</taxon>
        <taxon>Spiralia</taxon>
        <taxon>Gnathifera</taxon>
        <taxon>Rotifera</taxon>
        <taxon>Eurotatoria</taxon>
        <taxon>Bdelloidea</taxon>
        <taxon>Philodinida</taxon>
        <taxon>Philodinidae</taxon>
        <taxon>Didymodactylos</taxon>
    </lineage>
</organism>
<keyword evidence="3" id="KW-1185">Reference proteome</keyword>
<dbReference type="Proteomes" id="UP000681722">
    <property type="component" value="Unassembled WGS sequence"/>
</dbReference>
<gene>
    <name evidence="1" type="ORF">GPM918_LOCUS36103</name>
    <name evidence="2" type="ORF">SRO942_LOCUS36832</name>
</gene>
<evidence type="ECO:0000313" key="1">
    <source>
        <dbReference type="EMBL" id="CAF1487503.1"/>
    </source>
</evidence>
<sequence>MSDYRLAELSFYDSFVAYPLKEIIANLEGEWEIEIDKASFPILDNRSNQLIDGNITRSFYLLRAQYSISWNGTTIIMKDHSLSTHIELRDVKQNNLLAKIRHTSGWFQRATSKYQLDVFSNKVSDAVYFFALAIMDHAFMINLEDD</sequence>
<dbReference type="Proteomes" id="UP000663829">
    <property type="component" value="Unassembled WGS sequence"/>
</dbReference>
<accession>A0A815SBD4</accession>
<dbReference type="EMBL" id="CAJOBC010087008">
    <property type="protein sequence ID" value="CAF4351252.1"/>
    <property type="molecule type" value="Genomic_DNA"/>
</dbReference>
<dbReference type="AlphaFoldDB" id="A0A815SBD4"/>
<protein>
    <submittedName>
        <fullName evidence="1">Uncharacterized protein</fullName>
    </submittedName>
</protein>
<dbReference type="OrthoDB" id="10028289at2759"/>
<evidence type="ECO:0000313" key="2">
    <source>
        <dbReference type="EMBL" id="CAF4351252.1"/>
    </source>
</evidence>
<proteinExistence type="predicted"/>